<dbReference type="Proteomes" id="UP000297496">
    <property type="component" value="Unassembled WGS sequence"/>
</dbReference>
<dbReference type="EMBL" id="SRRO01000001">
    <property type="protein sequence ID" value="TGN64840.1"/>
    <property type="molecule type" value="Genomic_DNA"/>
</dbReference>
<proteinExistence type="predicted"/>
<keyword evidence="3" id="KW-1185">Reference proteome</keyword>
<evidence type="ECO:0000256" key="1">
    <source>
        <dbReference type="SAM" id="Phobius"/>
    </source>
</evidence>
<feature type="transmembrane region" description="Helical" evidence="1">
    <location>
        <begin position="6"/>
        <end position="24"/>
    </location>
</feature>
<accession>A0A4Z1CKN6</accession>
<dbReference type="OrthoDB" id="3827717at2"/>
<keyword evidence="1" id="KW-0812">Transmembrane</keyword>
<feature type="transmembrane region" description="Helical" evidence="1">
    <location>
        <begin position="85"/>
        <end position="103"/>
    </location>
</feature>
<dbReference type="RefSeq" id="WP_135839347.1">
    <property type="nucleotide sequence ID" value="NZ_SRRO01000001.1"/>
</dbReference>
<keyword evidence="1" id="KW-1133">Transmembrane helix</keyword>
<comment type="caution">
    <text evidence="2">The sequence shown here is derived from an EMBL/GenBank/DDBJ whole genome shotgun (WGS) entry which is preliminary data.</text>
</comment>
<evidence type="ECO:0000313" key="2">
    <source>
        <dbReference type="EMBL" id="TGN64840.1"/>
    </source>
</evidence>
<keyword evidence="1" id="KW-0472">Membrane</keyword>
<evidence type="ECO:0000313" key="3">
    <source>
        <dbReference type="Proteomes" id="UP000297496"/>
    </source>
</evidence>
<reference evidence="2 3" key="1">
    <citation type="submission" date="2019-04" db="EMBL/GenBank/DDBJ databases">
        <title>Three New Species of Nocardioides, Nocardioides euryhalodurans sp. nov., Nocardioides seonyuensis sp. nov. and Nocardioides eburneoflavus sp. nov. Isolated from Soil.</title>
        <authorList>
            <person name="Roh S.G."/>
            <person name="Lee C."/>
            <person name="Kim M.-K."/>
            <person name="Kim S.B."/>
        </authorList>
    </citation>
    <scope>NUCLEOTIDE SEQUENCE [LARGE SCALE GENOMIC DNA]</scope>
    <source>
        <strain evidence="2 3">MMS17-SY213</strain>
    </source>
</reference>
<feature type="transmembrane region" description="Helical" evidence="1">
    <location>
        <begin position="36"/>
        <end position="54"/>
    </location>
</feature>
<gene>
    <name evidence="2" type="ORF">EXE59_13380</name>
</gene>
<protein>
    <submittedName>
        <fullName evidence="2">Uncharacterized protein</fullName>
    </submittedName>
</protein>
<sequence length="118" mass="12592">MAASLVALEAFVLVALGVLELANLRSIRLTMGLTTSAFFLVAAAGLAWCAWSLWKVRRWARGPVVMAQLIQLGLAWNFRDQPTTLIAIGLAAAALVVVAGLLHPASTQVLEEDARLDP</sequence>
<name>A0A4Z1CKN6_9ACTN</name>
<dbReference type="AlphaFoldDB" id="A0A4Z1CKN6"/>
<organism evidence="2 3">
    <name type="scientific">Nocardioides eburneiflavus</name>
    <dbReference type="NCBI Taxonomy" id="2518372"/>
    <lineage>
        <taxon>Bacteria</taxon>
        <taxon>Bacillati</taxon>
        <taxon>Actinomycetota</taxon>
        <taxon>Actinomycetes</taxon>
        <taxon>Propionibacteriales</taxon>
        <taxon>Nocardioidaceae</taxon>
        <taxon>Nocardioides</taxon>
    </lineage>
</organism>